<organism evidence="1 2">
    <name type="scientific">Paenarthrobacter nitroguajacolicus</name>
    <name type="common">Arthrobacter nitroguajacolicus</name>
    <dbReference type="NCBI Taxonomy" id="211146"/>
    <lineage>
        <taxon>Bacteria</taxon>
        <taxon>Bacillati</taxon>
        <taxon>Actinomycetota</taxon>
        <taxon>Actinomycetes</taxon>
        <taxon>Micrococcales</taxon>
        <taxon>Micrococcaceae</taxon>
        <taxon>Paenarthrobacter</taxon>
    </lineage>
</organism>
<name>A0A558H4Q1_PAENT</name>
<comment type="caution">
    <text evidence="1">The sequence shown here is derived from an EMBL/GenBank/DDBJ whole genome shotgun (WGS) entry which is preliminary data.</text>
</comment>
<dbReference type="AlphaFoldDB" id="A0A558H4Q1"/>
<dbReference type="RefSeq" id="WP_144649367.1">
    <property type="nucleotide sequence ID" value="NZ_VNFK01000005.1"/>
</dbReference>
<evidence type="ECO:0000313" key="1">
    <source>
        <dbReference type="EMBL" id="TVU64096.1"/>
    </source>
</evidence>
<gene>
    <name evidence="1" type="ORF">FQP90_08905</name>
</gene>
<dbReference type="Proteomes" id="UP000316500">
    <property type="component" value="Unassembled WGS sequence"/>
</dbReference>
<evidence type="ECO:0008006" key="3">
    <source>
        <dbReference type="Google" id="ProtNLM"/>
    </source>
</evidence>
<evidence type="ECO:0000313" key="2">
    <source>
        <dbReference type="Proteomes" id="UP000316500"/>
    </source>
</evidence>
<accession>A0A558H4Q1</accession>
<dbReference type="EMBL" id="VNFK01000005">
    <property type="protein sequence ID" value="TVU64096.1"/>
    <property type="molecule type" value="Genomic_DNA"/>
</dbReference>
<sequence>MSLEVLLIPIGIAAIAAIREAKSTDLCEKCKTTRITDQQLLQDALVAMGATELSVADGRVTGNSPYGRITFQRIGETFLGRVDNDEDQTGNMLAALDVSVGALLQQRTIDSLHARAAEMGMVLVSQTAANGEVQLVFEQGT</sequence>
<protein>
    <recommendedName>
        <fullName evidence="3">DUF1257 domain-containing protein</fullName>
    </recommendedName>
</protein>
<proteinExistence type="predicted"/>
<dbReference type="OrthoDB" id="4947466at2"/>
<reference evidence="1 2" key="1">
    <citation type="submission" date="2019-07" db="EMBL/GenBank/DDBJ databases">
        <title>Diversity of Bacteria from Kongsfjorden, Arctic.</title>
        <authorList>
            <person name="Yu Y."/>
        </authorList>
    </citation>
    <scope>NUCLEOTIDE SEQUENCE [LARGE SCALE GENOMIC DNA]</scope>
    <source>
        <strain evidence="1 2">SM1928</strain>
    </source>
</reference>